<accession>A0A9D1TT93</accession>
<keyword evidence="8" id="KW-0249">Electron transport</keyword>
<evidence type="ECO:0000259" key="13">
    <source>
        <dbReference type="PROSITE" id="PS51379"/>
    </source>
</evidence>
<dbReference type="GO" id="GO:0051539">
    <property type="term" value="F:4 iron, 4 sulfur cluster binding"/>
    <property type="evidence" value="ECO:0007669"/>
    <property type="project" value="UniProtKB-KW"/>
</dbReference>
<keyword evidence="7" id="KW-1278">Translocase</keyword>
<keyword evidence="4" id="KW-0997">Cell inner membrane</keyword>
<comment type="caution">
    <text evidence="15">The sequence shown here is derived from an EMBL/GenBank/DDBJ whole genome shotgun (WGS) entry which is preliminary data.</text>
</comment>
<evidence type="ECO:0000313" key="15">
    <source>
        <dbReference type="EMBL" id="HIW05956.1"/>
    </source>
</evidence>
<evidence type="ECO:0000256" key="3">
    <source>
        <dbReference type="ARBA" id="ARBA00022485"/>
    </source>
</evidence>
<evidence type="ECO:0000256" key="6">
    <source>
        <dbReference type="ARBA" id="ARBA00022737"/>
    </source>
</evidence>
<evidence type="ECO:0000256" key="5">
    <source>
        <dbReference type="ARBA" id="ARBA00022723"/>
    </source>
</evidence>
<dbReference type="PROSITE" id="PS00198">
    <property type="entry name" value="4FE4S_FER_1"/>
    <property type="match status" value="1"/>
</dbReference>
<keyword evidence="9" id="KW-0408">Iron</keyword>
<keyword evidence="5" id="KW-0479">Metal-binding</keyword>
<feature type="domain" description="4Fe-4S ferredoxin-type" evidence="13">
    <location>
        <begin position="89"/>
        <end position="118"/>
    </location>
</feature>
<evidence type="ECO:0000313" key="16">
    <source>
        <dbReference type="Proteomes" id="UP000823934"/>
    </source>
</evidence>
<evidence type="ECO:0000256" key="10">
    <source>
        <dbReference type="ARBA" id="ARBA00023014"/>
    </source>
</evidence>
<dbReference type="InterPro" id="IPR017896">
    <property type="entry name" value="4Fe4S_Fe-S-bd"/>
</dbReference>
<dbReference type="Proteomes" id="UP000823934">
    <property type="component" value="Unassembled WGS sequence"/>
</dbReference>
<feature type="compositionally biased region" description="Polar residues" evidence="12">
    <location>
        <begin position="184"/>
        <end position="193"/>
    </location>
</feature>
<feature type="domain" description="4Fe-4S ferredoxin-type" evidence="13">
    <location>
        <begin position="119"/>
        <end position="148"/>
    </location>
</feature>
<dbReference type="PANTHER" id="PTHR42859">
    <property type="entry name" value="OXIDOREDUCTASE"/>
    <property type="match status" value="1"/>
</dbReference>
<proteinExistence type="predicted"/>
<evidence type="ECO:0000259" key="14">
    <source>
        <dbReference type="PROSITE" id="PS51656"/>
    </source>
</evidence>
<dbReference type="Gene3D" id="3.30.70.20">
    <property type="match status" value="1"/>
</dbReference>
<organism evidence="15 16">
    <name type="scientific">Candidatus Ignatzschineria merdigallinarum</name>
    <dbReference type="NCBI Taxonomy" id="2838621"/>
    <lineage>
        <taxon>Bacteria</taxon>
        <taxon>Pseudomonadati</taxon>
        <taxon>Pseudomonadota</taxon>
        <taxon>Gammaproteobacteria</taxon>
        <taxon>Cardiobacteriales</taxon>
        <taxon>Ignatzschineriaceae</taxon>
        <taxon>Ignatzschineria</taxon>
    </lineage>
</organism>
<evidence type="ECO:0000256" key="2">
    <source>
        <dbReference type="ARBA" id="ARBA00022475"/>
    </source>
</evidence>
<sequence>MTISSTPLSPATSTQQSLIQQVDQLLPQTQCEQCEYQGCFAYAEAIITEDAPINRCPPGGDAVIASLSELLNTPALPLNSELGEYKPPQVVRIEEEFCIGCMKCIIACPVEAIVGARRLMHTVIKDECTGCELCIPPCPLNCIVIEPLNPQLGEATIGLSDWEKSRATKSRERFHAKKARENARNNITDTQPPQEKALADPVSKTSMLDLINMARKEFNEK</sequence>
<reference evidence="15" key="2">
    <citation type="submission" date="2021-04" db="EMBL/GenBank/DDBJ databases">
        <authorList>
            <person name="Gilroy R."/>
        </authorList>
    </citation>
    <scope>NUCLEOTIDE SEQUENCE</scope>
    <source>
        <strain evidence="15">CHK160-9182</strain>
    </source>
</reference>
<dbReference type="InterPro" id="IPR007202">
    <property type="entry name" value="4Fe-4S_dom"/>
</dbReference>
<evidence type="ECO:0000256" key="11">
    <source>
        <dbReference type="ARBA" id="ARBA00023136"/>
    </source>
</evidence>
<evidence type="ECO:0000256" key="12">
    <source>
        <dbReference type="SAM" id="MobiDB-lite"/>
    </source>
</evidence>
<keyword evidence="1" id="KW-0813">Transport</keyword>
<dbReference type="InterPro" id="IPR010207">
    <property type="entry name" value="Elect_transpt_cplx_RnfB/RsxB"/>
</dbReference>
<feature type="region of interest" description="Disordered" evidence="12">
    <location>
        <begin position="175"/>
        <end position="202"/>
    </location>
</feature>
<dbReference type="InterPro" id="IPR050294">
    <property type="entry name" value="RnfB_subfamily"/>
</dbReference>
<evidence type="ECO:0000256" key="8">
    <source>
        <dbReference type="ARBA" id="ARBA00022982"/>
    </source>
</evidence>
<dbReference type="PROSITE" id="PS51656">
    <property type="entry name" value="4FE4S"/>
    <property type="match status" value="1"/>
</dbReference>
<dbReference type="Gene3D" id="1.10.15.40">
    <property type="entry name" value="Electron transport complex subunit B, putative Fe-S cluster"/>
    <property type="match status" value="1"/>
</dbReference>
<keyword evidence="11" id="KW-0472">Membrane</keyword>
<reference evidence="15" key="1">
    <citation type="journal article" date="2021" name="PeerJ">
        <title>Extensive microbial diversity within the chicken gut microbiome revealed by metagenomics and culture.</title>
        <authorList>
            <person name="Gilroy R."/>
            <person name="Ravi A."/>
            <person name="Getino M."/>
            <person name="Pursley I."/>
            <person name="Horton D.L."/>
            <person name="Alikhan N.F."/>
            <person name="Baker D."/>
            <person name="Gharbi K."/>
            <person name="Hall N."/>
            <person name="Watson M."/>
            <person name="Adriaenssens E.M."/>
            <person name="Foster-Nyarko E."/>
            <person name="Jarju S."/>
            <person name="Secka A."/>
            <person name="Antonio M."/>
            <person name="Oren A."/>
            <person name="Chaudhuri R.R."/>
            <person name="La Ragione R."/>
            <person name="Hildebrand F."/>
            <person name="Pallen M.J."/>
        </authorList>
    </citation>
    <scope>NUCLEOTIDE SEQUENCE</scope>
    <source>
        <strain evidence="15">CHK160-9182</strain>
    </source>
</reference>
<evidence type="ECO:0000256" key="9">
    <source>
        <dbReference type="ARBA" id="ARBA00023004"/>
    </source>
</evidence>
<evidence type="ECO:0000256" key="1">
    <source>
        <dbReference type="ARBA" id="ARBA00022448"/>
    </source>
</evidence>
<keyword evidence="3" id="KW-0004">4Fe-4S</keyword>
<dbReference type="Pfam" id="PF04060">
    <property type="entry name" value="FeS"/>
    <property type="match status" value="1"/>
</dbReference>
<feature type="domain" description="4Fe-4S" evidence="14">
    <location>
        <begin position="14"/>
        <end position="73"/>
    </location>
</feature>
<dbReference type="EMBL" id="DXHP01000033">
    <property type="protein sequence ID" value="HIW05956.1"/>
    <property type="molecule type" value="Genomic_DNA"/>
</dbReference>
<evidence type="ECO:0000256" key="7">
    <source>
        <dbReference type="ARBA" id="ARBA00022967"/>
    </source>
</evidence>
<evidence type="ECO:0000256" key="4">
    <source>
        <dbReference type="ARBA" id="ARBA00022519"/>
    </source>
</evidence>
<dbReference type="SUPFAM" id="SSF54862">
    <property type="entry name" value="4Fe-4S ferredoxins"/>
    <property type="match status" value="1"/>
</dbReference>
<gene>
    <name evidence="15" type="ORF">H9889_01325</name>
</gene>
<dbReference type="InterPro" id="IPR017900">
    <property type="entry name" value="4Fe4S_Fe_S_CS"/>
</dbReference>
<dbReference type="NCBIfam" id="TIGR01944">
    <property type="entry name" value="rnfB"/>
    <property type="match status" value="1"/>
</dbReference>
<dbReference type="GO" id="GO:0009055">
    <property type="term" value="F:electron transfer activity"/>
    <property type="evidence" value="ECO:0007669"/>
    <property type="project" value="InterPro"/>
</dbReference>
<dbReference type="GO" id="GO:0046872">
    <property type="term" value="F:metal ion binding"/>
    <property type="evidence" value="ECO:0007669"/>
    <property type="project" value="UniProtKB-KW"/>
</dbReference>
<dbReference type="PROSITE" id="PS51379">
    <property type="entry name" value="4FE4S_FER_2"/>
    <property type="match status" value="2"/>
</dbReference>
<keyword evidence="2" id="KW-1003">Cell membrane</keyword>
<keyword evidence="10" id="KW-0411">Iron-sulfur</keyword>
<protein>
    <submittedName>
        <fullName evidence="15">RnfABCDGE type electron transport complex subunit B</fullName>
    </submittedName>
</protein>
<dbReference type="AlphaFoldDB" id="A0A9D1TT93"/>
<name>A0A9D1TT93_9GAMM</name>
<dbReference type="Pfam" id="PF14697">
    <property type="entry name" value="Fer4_21"/>
    <property type="match status" value="1"/>
</dbReference>
<dbReference type="PANTHER" id="PTHR42859:SF3">
    <property type="entry name" value="ION-TRANSLOCATING OXIDOREDUCTASE COMPLEX SUBUNIT B"/>
    <property type="match status" value="1"/>
</dbReference>
<keyword evidence="6" id="KW-0677">Repeat</keyword>